<protein>
    <submittedName>
        <fullName evidence="1">Uncharacterized protein</fullName>
    </submittedName>
</protein>
<accession>A0ABU8B7K6</accession>
<keyword evidence="2" id="KW-1185">Reference proteome</keyword>
<name>A0ABU8B7K6_9BRAD</name>
<organism evidence="1 2">
    <name type="scientific">Bradyrhizobium algeriense</name>
    <dbReference type="NCBI Taxonomy" id="634784"/>
    <lineage>
        <taxon>Bacteria</taxon>
        <taxon>Pseudomonadati</taxon>
        <taxon>Pseudomonadota</taxon>
        <taxon>Alphaproteobacteria</taxon>
        <taxon>Hyphomicrobiales</taxon>
        <taxon>Nitrobacteraceae</taxon>
        <taxon>Bradyrhizobium</taxon>
    </lineage>
</organism>
<proteinExistence type="predicted"/>
<evidence type="ECO:0000313" key="1">
    <source>
        <dbReference type="EMBL" id="MEH2554519.1"/>
    </source>
</evidence>
<dbReference type="EMBL" id="JAZHRV010000001">
    <property type="protein sequence ID" value="MEH2554519.1"/>
    <property type="molecule type" value="Genomic_DNA"/>
</dbReference>
<reference evidence="1 2" key="1">
    <citation type="submission" date="2024-02" db="EMBL/GenBank/DDBJ databases">
        <title>Adaptive strategies in a cosmopolitan and abundant soil bacterium.</title>
        <authorList>
            <person name="Carini P."/>
        </authorList>
    </citation>
    <scope>NUCLEOTIDE SEQUENCE [LARGE SCALE GENOMIC DNA]</scope>
    <source>
        <strain evidence="1 2">AZCC 1608</strain>
    </source>
</reference>
<sequence>MNSATSVFSSPRPWFLFRLLMRRLHLIRDVEHAHSPGIDVAISDYRDLSGCGLRLDVLGNRAEDVQAASDTQAIPQERSRRIGDLDSVVRYRVLRAMLWRLPSPAIIRNFPKNCDY</sequence>
<dbReference type="Proteomes" id="UP001364224">
    <property type="component" value="Unassembled WGS sequence"/>
</dbReference>
<comment type="caution">
    <text evidence="1">The sequence shown here is derived from an EMBL/GenBank/DDBJ whole genome shotgun (WGS) entry which is preliminary data.</text>
</comment>
<evidence type="ECO:0000313" key="2">
    <source>
        <dbReference type="Proteomes" id="UP001364224"/>
    </source>
</evidence>
<gene>
    <name evidence="1" type="ORF">V1286_002048</name>
</gene>
<dbReference type="RefSeq" id="WP_334479292.1">
    <property type="nucleotide sequence ID" value="NZ_JAZHRV010000001.1"/>
</dbReference>